<sequence length="113" mass="12341">MENAEIGRNPSVVSQGVARHGGRAGIPDDAADGFAVTGRRRLKGYAVNRAPRLQAVVTELLKCGWSRRLIADPADVHLAQQLIALHAARVRVRVRVRPGAPHPRARYLDERPA</sequence>
<dbReference type="Proteomes" id="UP000649739">
    <property type="component" value="Unassembled WGS sequence"/>
</dbReference>
<evidence type="ECO:0000313" key="3">
    <source>
        <dbReference type="Proteomes" id="UP000649739"/>
    </source>
</evidence>
<comment type="caution">
    <text evidence="2">The sequence shown here is derived from an EMBL/GenBank/DDBJ whole genome shotgun (WGS) entry which is preliminary data.</text>
</comment>
<accession>A0A8J3FCL8</accession>
<feature type="region of interest" description="Disordered" evidence="1">
    <location>
        <begin position="1"/>
        <end position="29"/>
    </location>
</feature>
<dbReference type="EMBL" id="BMQB01000010">
    <property type="protein sequence ID" value="GGK06478.1"/>
    <property type="molecule type" value="Genomic_DNA"/>
</dbReference>
<name>A0A8J3FCL8_9ACTN</name>
<reference evidence="2" key="2">
    <citation type="submission" date="2020-09" db="EMBL/GenBank/DDBJ databases">
        <authorList>
            <person name="Sun Q."/>
            <person name="Ohkuma M."/>
        </authorList>
    </citation>
    <scope>NUCLEOTIDE SEQUENCE</scope>
    <source>
        <strain evidence="2">JCM 3090</strain>
    </source>
</reference>
<reference evidence="2" key="1">
    <citation type="journal article" date="2014" name="Int. J. Syst. Evol. Microbiol.">
        <title>Complete genome sequence of Corynebacterium casei LMG S-19264T (=DSM 44701T), isolated from a smear-ripened cheese.</title>
        <authorList>
            <consortium name="US DOE Joint Genome Institute (JGI-PGF)"/>
            <person name="Walter F."/>
            <person name="Albersmeier A."/>
            <person name="Kalinowski J."/>
            <person name="Ruckert C."/>
        </authorList>
    </citation>
    <scope>NUCLEOTIDE SEQUENCE</scope>
    <source>
        <strain evidence="2">JCM 3090</strain>
    </source>
</reference>
<dbReference type="AlphaFoldDB" id="A0A8J3FCL8"/>
<evidence type="ECO:0000313" key="2">
    <source>
        <dbReference type="EMBL" id="GGK06478.1"/>
    </source>
</evidence>
<organism evidence="2 3">
    <name type="scientific">Pilimelia anulata</name>
    <dbReference type="NCBI Taxonomy" id="53371"/>
    <lineage>
        <taxon>Bacteria</taxon>
        <taxon>Bacillati</taxon>
        <taxon>Actinomycetota</taxon>
        <taxon>Actinomycetes</taxon>
        <taxon>Micromonosporales</taxon>
        <taxon>Micromonosporaceae</taxon>
        <taxon>Pilimelia</taxon>
    </lineage>
</organism>
<keyword evidence="3" id="KW-1185">Reference proteome</keyword>
<proteinExistence type="predicted"/>
<evidence type="ECO:0000256" key="1">
    <source>
        <dbReference type="SAM" id="MobiDB-lite"/>
    </source>
</evidence>
<protein>
    <submittedName>
        <fullName evidence="2">Uncharacterized protein</fullName>
    </submittedName>
</protein>
<gene>
    <name evidence="2" type="ORF">GCM10010123_40400</name>
</gene>